<dbReference type="HOGENOM" id="CLU_2144335_0_0_11"/>
<dbReference type="eggNOG" id="ENOG5031HF4">
    <property type="taxonomic scope" value="Bacteria"/>
</dbReference>
<keyword evidence="2" id="KW-1185">Reference proteome</keyword>
<dbReference type="KEGG" id="sbh:SBI_03376"/>
<dbReference type="PATRIC" id="fig|749414.3.peg.3498"/>
<protein>
    <submittedName>
        <fullName evidence="1">Uncharacterized protein</fullName>
    </submittedName>
</protein>
<dbReference type="AlphaFoldDB" id="D7CAE0"/>
<dbReference type="EMBL" id="CP002047">
    <property type="protein sequence ID" value="ADI06497.1"/>
    <property type="molecule type" value="Genomic_DNA"/>
</dbReference>
<gene>
    <name evidence="1" type="ordered locus">SBI_03376</name>
</gene>
<evidence type="ECO:0000313" key="2">
    <source>
        <dbReference type="Proteomes" id="UP000000377"/>
    </source>
</evidence>
<dbReference type="RefSeq" id="WP_014175974.1">
    <property type="nucleotide sequence ID" value="NC_016582.1"/>
</dbReference>
<dbReference type="Proteomes" id="UP000000377">
    <property type="component" value="Chromosome"/>
</dbReference>
<evidence type="ECO:0000313" key="1">
    <source>
        <dbReference type="EMBL" id="ADI06497.1"/>
    </source>
</evidence>
<sequence>MVAEGCRGWIGYWTYSDEPQDQPTPIAEIDTEATVWSMSGRTLTEACAANLAFFNDHPAAELARLADRLATKLGVPVSRRDYDALHVPDLAVDPDVLFDEFNGAELARLTGR</sequence>
<proteinExistence type="predicted"/>
<organism evidence="1 2">
    <name type="scientific">Streptomyces bingchenggensis (strain BCW-1)</name>
    <dbReference type="NCBI Taxonomy" id="749414"/>
    <lineage>
        <taxon>Bacteria</taxon>
        <taxon>Bacillati</taxon>
        <taxon>Actinomycetota</taxon>
        <taxon>Actinomycetes</taxon>
        <taxon>Kitasatosporales</taxon>
        <taxon>Streptomycetaceae</taxon>
        <taxon>Streptomyces</taxon>
    </lineage>
</organism>
<reference evidence="1 2" key="1">
    <citation type="journal article" date="2010" name="J. Bacteriol.">
        <title>Genome sequence of the milbemycin-producing bacterium Streptomyces bingchenggensis.</title>
        <authorList>
            <person name="Wang X.J."/>
            <person name="Yan Y.J."/>
            <person name="Zhang B."/>
            <person name="An J."/>
            <person name="Wang J.J."/>
            <person name="Tian J."/>
            <person name="Jiang L."/>
            <person name="Chen Y.H."/>
            <person name="Huang S.X."/>
            <person name="Yin M."/>
            <person name="Zhang J."/>
            <person name="Gao A.L."/>
            <person name="Liu C.X."/>
            <person name="Zhu Z.X."/>
            <person name="Xiang W.S."/>
        </authorList>
    </citation>
    <scope>NUCLEOTIDE SEQUENCE [LARGE SCALE GENOMIC DNA]</scope>
    <source>
        <strain evidence="1 2">BCW-1</strain>
    </source>
</reference>
<name>D7CAE0_STRBB</name>
<accession>D7CAE0</accession>